<dbReference type="KEGG" id="mtun:MTUNDRAET4_3596"/>
<evidence type="ECO:0000313" key="1">
    <source>
        <dbReference type="EMBL" id="VFU10483.1"/>
    </source>
</evidence>
<dbReference type="EMBL" id="LR536450">
    <property type="protein sequence ID" value="VFU10483.1"/>
    <property type="molecule type" value="Genomic_DNA"/>
</dbReference>
<dbReference type="AlphaFoldDB" id="A0A4U8Z4Q5"/>
<proteinExistence type="predicted"/>
<reference evidence="1 2" key="1">
    <citation type="submission" date="2019-03" db="EMBL/GenBank/DDBJ databases">
        <authorList>
            <person name="Kox A.R. M."/>
        </authorList>
    </citation>
    <scope>NUCLEOTIDE SEQUENCE [LARGE SCALE GENOMIC DNA]</scope>
    <source>
        <strain evidence="1">MTUNDRAET4 annotated genome</strain>
    </source>
</reference>
<name>A0A4U8Z4Q5_METTU</name>
<protein>
    <submittedName>
        <fullName evidence="1">Uncharacterized protein</fullName>
    </submittedName>
</protein>
<accession>A0A4U8Z4Q5</accession>
<dbReference type="Proteomes" id="UP000294360">
    <property type="component" value="Chromosome"/>
</dbReference>
<evidence type="ECO:0000313" key="2">
    <source>
        <dbReference type="Proteomes" id="UP000294360"/>
    </source>
</evidence>
<organism evidence="1 2">
    <name type="scientific">Methylocella tundrae</name>
    <dbReference type="NCBI Taxonomy" id="227605"/>
    <lineage>
        <taxon>Bacteria</taxon>
        <taxon>Pseudomonadati</taxon>
        <taxon>Pseudomonadota</taxon>
        <taxon>Alphaproteobacteria</taxon>
        <taxon>Hyphomicrobiales</taxon>
        <taxon>Beijerinckiaceae</taxon>
        <taxon>Methylocella</taxon>
    </lineage>
</organism>
<sequence length="56" mass="6204">MQSLQGGLNALSHSFAWLRREPKSILALLAAAKRANQYSSLASFKSECSPSYNFQK</sequence>
<gene>
    <name evidence="1" type="ORF">MTUNDRAET4_3596</name>
</gene>